<feature type="transmembrane region" description="Helical" evidence="6">
    <location>
        <begin position="269"/>
        <end position="291"/>
    </location>
</feature>
<dbReference type="CDD" id="cd11484">
    <property type="entry name" value="SLC-NCS1sbd_CobB-like"/>
    <property type="match status" value="1"/>
</dbReference>
<accession>A0ABP7FZD3</accession>
<keyword evidence="8" id="KW-1185">Reference proteome</keyword>
<dbReference type="InterPro" id="IPR001248">
    <property type="entry name" value="Pur-cyt_permease"/>
</dbReference>
<evidence type="ECO:0000313" key="8">
    <source>
        <dbReference type="Proteomes" id="UP001500908"/>
    </source>
</evidence>
<evidence type="ECO:0000256" key="5">
    <source>
        <dbReference type="ARBA" id="ARBA00023136"/>
    </source>
</evidence>
<dbReference type="EMBL" id="BAABDD010000012">
    <property type="protein sequence ID" value="GAA3747707.1"/>
    <property type="molecule type" value="Genomic_DNA"/>
</dbReference>
<evidence type="ECO:0000256" key="2">
    <source>
        <dbReference type="ARBA" id="ARBA00008974"/>
    </source>
</evidence>
<keyword evidence="5 6" id="KW-0472">Membrane</keyword>
<evidence type="ECO:0000313" key="7">
    <source>
        <dbReference type="EMBL" id="GAA3747707.1"/>
    </source>
</evidence>
<comment type="caution">
    <text evidence="7">The sequence shown here is derived from an EMBL/GenBank/DDBJ whole genome shotgun (WGS) entry which is preliminary data.</text>
</comment>
<keyword evidence="3 6" id="KW-0812">Transmembrane</keyword>
<protein>
    <submittedName>
        <fullName evidence="7">Cytosine permease</fullName>
    </submittedName>
</protein>
<feature type="transmembrane region" description="Helical" evidence="6">
    <location>
        <begin position="174"/>
        <end position="199"/>
    </location>
</feature>
<dbReference type="PANTHER" id="PTHR30569">
    <property type="entry name" value="CYTOSINE TRANSPORTER CODB"/>
    <property type="match status" value="1"/>
</dbReference>
<dbReference type="InterPro" id="IPR030191">
    <property type="entry name" value="CodB"/>
</dbReference>
<reference evidence="8" key="1">
    <citation type="journal article" date="2019" name="Int. J. Syst. Evol. Microbiol.">
        <title>The Global Catalogue of Microorganisms (GCM) 10K type strain sequencing project: providing services to taxonomists for standard genome sequencing and annotation.</title>
        <authorList>
            <consortium name="The Broad Institute Genomics Platform"/>
            <consortium name="The Broad Institute Genome Sequencing Center for Infectious Disease"/>
            <person name="Wu L."/>
            <person name="Ma J."/>
        </authorList>
    </citation>
    <scope>NUCLEOTIDE SEQUENCE [LARGE SCALE GENOMIC DNA]</scope>
    <source>
        <strain evidence="8">JCM 17137</strain>
    </source>
</reference>
<evidence type="ECO:0000256" key="3">
    <source>
        <dbReference type="ARBA" id="ARBA00022692"/>
    </source>
</evidence>
<dbReference type="NCBIfam" id="NF008241">
    <property type="entry name" value="PRK11017.1"/>
    <property type="match status" value="1"/>
</dbReference>
<feature type="transmembrane region" description="Helical" evidence="6">
    <location>
        <begin position="34"/>
        <end position="53"/>
    </location>
</feature>
<feature type="transmembrane region" description="Helical" evidence="6">
    <location>
        <begin position="375"/>
        <end position="395"/>
    </location>
</feature>
<evidence type="ECO:0000256" key="1">
    <source>
        <dbReference type="ARBA" id="ARBA00004141"/>
    </source>
</evidence>
<organism evidence="7 8">
    <name type="scientific">Salinactinospora qingdaonensis</name>
    <dbReference type="NCBI Taxonomy" id="702744"/>
    <lineage>
        <taxon>Bacteria</taxon>
        <taxon>Bacillati</taxon>
        <taxon>Actinomycetota</taxon>
        <taxon>Actinomycetes</taxon>
        <taxon>Streptosporangiales</taxon>
        <taxon>Nocardiopsidaceae</taxon>
        <taxon>Salinactinospora</taxon>
    </lineage>
</organism>
<evidence type="ECO:0000256" key="6">
    <source>
        <dbReference type="SAM" id="Phobius"/>
    </source>
</evidence>
<feature type="transmembrane region" description="Helical" evidence="6">
    <location>
        <begin position="340"/>
        <end position="363"/>
    </location>
</feature>
<dbReference type="Proteomes" id="UP001500908">
    <property type="component" value="Unassembled WGS sequence"/>
</dbReference>
<evidence type="ECO:0000256" key="4">
    <source>
        <dbReference type="ARBA" id="ARBA00022989"/>
    </source>
</evidence>
<feature type="transmembrane region" description="Helical" evidence="6">
    <location>
        <begin position="109"/>
        <end position="130"/>
    </location>
</feature>
<name>A0ABP7FZD3_9ACTN</name>
<feature type="transmembrane region" description="Helical" evidence="6">
    <location>
        <begin position="317"/>
        <end position="334"/>
    </location>
</feature>
<keyword evidence="4 6" id="KW-1133">Transmembrane helix</keyword>
<feature type="transmembrane region" description="Helical" evidence="6">
    <location>
        <begin position="401"/>
        <end position="419"/>
    </location>
</feature>
<feature type="transmembrane region" description="Helical" evidence="6">
    <location>
        <begin position="205"/>
        <end position="226"/>
    </location>
</feature>
<dbReference type="RefSeq" id="WP_344971940.1">
    <property type="nucleotide sequence ID" value="NZ_BAABDD010000012.1"/>
</dbReference>
<feature type="transmembrane region" description="Helical" evidence="6">
    <location>
        <begin position="142"/>
        <end position="162"/>
    </location>
</feature>
<gene>
    <name evidence="7" type="primary">codB</name>
    <name evidence="7" type="ORF">GCM10022402_28810</name>
</gene>
<dbReference type="Pfam" id="PF02133">
    <property type="entry name" value="Transp_cyt_pur"/>
    <property type="match status" value="1"/>
</dbReference>
<sequence>MPEPHTQRGRAAESVAADDYPLTEVPAKARRGPLSLLVVLLGFVFFTPTMLSGARLGTAFQLGDLLTVLVVGSLILGTYVATLGAIGARTGLTTVLLARYTLGNVGAKWAGLLLGGTQVAWYAVTAAFLADLLTGALGWRDHTWLVIVIAAVLTGVTAYYGYRGMEVLSAVSVPLMLALMCWVVVAAIGEVGGLGGLAAAPTESLPWATAVTIVVGTFVSGGTQTPNWTRFARLPRQAFVVTFAVFFLANLMMLVFGAIGALAFQESDFVAVLFQLNLTVAGVALLVFNVWTTQDNAAYAFGVAGAEMFNVDSRRPFVIGGVVIAVILALSGIYEALPQYLVLLGVLIPPLGGAIIGDYVFVWRGRLPALSQTRFAAFRWSCVGAYVLGTAVAWVTDALSIGLPPVQGIVVTFLAVPVFDRGLRRLGVTTGHTEVDPSAETAADRSGTAS</sequence>
<dbReference type="PANTHER" id="PTHR30569:SF0">
    <property type="entry name" value="CYTOSINE PERMEASE"/>
    <property type="match status" value="1"/>
</dbReference>
<feature type="transmembrane region" description="Helical" evidence="6">
    <location>
        <begin position="65"/>
        <end position="88"/>
    </location>
</feature>
<proteinExistence type="inferred from homology"/>
<dbReference type="Gene3D" id="1.10.4160.10">
    <property type="entry name" value="Hydantoin permease"/>
    <property type="match status" value="1"/>
</dbReference>
<comment type="similarity">
    <text evidence="2">Belongs to the purine-cytosine permease (2.A.39) family.</text>
</comment>
<comment type="subcellular location">
    <subcellularLocation>
        <location evidence="1">Membrane</location>
        <topology evidence="1">Multi-pass membrane protein</topology>
    </subcellularLocation>
</comment>
<feature type="transmembrane region" description="Helical" evidence="6">
    <location>
        <begin position="238"/>
        <end position="263"/>
    </location>
</feature>